<comment type="caution">
    <text evidence="2">The sequence shown here is derived from an EMBL/GenBank/DDBJ whole genome shotgun (WGS) entry which is preliminary data.</text>
</comment>
<dbReference type="Proteomes" id="UP001445076">
    <property type="component" value="Unassembled WGS sequence"/>
</dbReference>
<name>A0AAW0XK60_CHEQU</name>
<reference evidence="2 3" key="1">
    <citation type="journal article" date="2024" name="BMC Genomics">
        <title>Genome assembly of redclaw crayfish (Cherax quadricarinatus) provides insights into its immune adaptation and hypoxia tolerance.</title>
        <authorList>
            <person name="Liu Z."/>
            <person name="Zheng J."/>
            <person name="Li H."/>
            <person name="Fang K."/>
            <person name="Wang S."/>
            <person name="He J."/>
            <person name="Zhou D."/>
            <person name="Weng S."/>
            <person name="Chi M."/>
            <person name="Gu Z."/>
            <person name="He J."/>
            <person name="Li F."/>
            <person name="Wang M."/>
        </authorList>
    </citation>
    <scope>NUCLEOTIDE SEQUENCE [LARGE SCALE GENOMIC DNA]</scope>
    <source>
        <strain evidence="2">ZL_2023a</strain>
    </source>
</reference>
<protein>
    <submittedName>
        <fullName evidence="2">Uncharacterized protein</fullName>
    </submittedName>
</protein>
<gene>
    <name evidence="2" type="ORF">OTU49_017394</name>
</gene>
<dbReference type="EMBL" id="JARKIK010000023">
    <property type="protein sequence ID" value="KAK8744247.1"/>
    <property type="molecule type" value="Genomic_DNA"/>
</dbReference>
<organism evidence="2 3">
    <name type="scientific">Cherax quadricarinatus</name>
    <name type="common">Australian red claw crayfish</name>
    <dbReference type="NCBI Taxonomy" id="27406"/>
    <lineage>
        <taxon>Eukaryota</taxon>
        <taxon>Metazoa</taxon>
        <taxon>Ecdysozoa</taxon>
        <taxon>Arthropoda</taxon>
        <taxon>Crustacea</taxon>
        <taxon>Multicrustacea</taxon>
        <taxon>Malacostraca</taxon>
        <taxon>Eumalacostraca</taxon>
        <taxon>Eucarida</taxon>
        <taxon>Decapoda</taxon>
        <taxon>Pleocyemata</taxon>
        <taxon>Astacidea</taxon>
        <taxon>Parastacoidea</taxon>
        <taxon>Parastacidae</taxon>
        <taxon>Cherax</taxon>
    </lineage>
</organism>
<feature type="region of interest" description="Disordered" evidence="1">
    <location>
        <begin position="103"/>
        <end position="123"/>
    </location>
</feature>
<evidence type="ECO:0000313" key="3">
    <source>
        <dbReference type="Proteomes" id="UP001445076"/>
    </source>
</evidence>
<evidence type="ECO:0000313" key="2">
    <source>
        <dbReference type="EMBL" id="KAK8744247.1"/>
    </source>
</evidence>
<keyword evidence="3" id="KW-1185">Reference proteome</keyword>
<evidence type="ECO:0000256" key="1">
    <source>
        <dbReference type="SAM" id="MobiDB-lite"/>
    </source>
</evidence>
<dbReference type="AlphaFoldDB" id="A0AAW0XK60"/>
<proteinExistence type="predicted"/>
<accession>A0AAW0XK60</accession>
<feature type="non-terminal residue" evidence="2">
    <location>
        <position position="1"/>
    </location>
</feature>
<sequence>RKSPQNNDAAGKEKQILFFLLSIGWRTPEKFPGDLSCLTPHHLTEDESSTLLADRVPGCCVYLGLLHSPAQRCRRPPLHAQPACAEHGVGGAVSLLLQDLYERSHHHGSEHRQPGASGSLQPT</sequence>